<dbReference type="KEGG" id="ptw:TUM18999_41430"/>
<protein>
    <recommendedName>
        <fullName evidence="1">Fanconi-associated nuclease 1-like winged-helix domain-containing protein</fullName>
    </recommendedName>
</protein>
<dbReference type="Proteomes" id="UP000509383">
    <property type="component" value="Chromosome"/>
</dbReference>
<evidence type="ECO:0000313" key="2">
    <source>
        <dbReference type="EMBL" id="BCG25952.1"/>
    </source>
</evidence>
<dbReference type="AlphaFoldDB" id="A0A6J4E7Y1"/>
<accession>A0A6J4E7Y1</accession>
<evidence type="ECO:0000313" key="3">
    <source>
        <dbReference type="Proteomes" id="UP000509383"/>
    </source>
</evidence>
<dbReference type="Pfam" id="PF21315">
    <property type="entry name" value="FAN1_HTH"/>
    <property type="match status" value="1"/>
</dbReference>
<reference evidence="2 3" key="1">
    <citation type="submission" date="2020-05" db="EMBL/GenBank/DDBJ databases">
        <title>Characterization of novel class B3 metallo-beta-lactamase from novel Pseudomonas species.</title>
        <authorList>
            <person name="Yamada K."/>
            <person name="Aoki K."/>
            <person name="Ishii Y."/>
        </authorList>
    </citation>
    <scope>NUCLEOTIDE SEQUENCE [LARGE SCALE GENOMIC DNA]</scope>
    <source>
        <strain evidence="2 3">TUM18999</strain>
    </source>
</reference>
<dbReference type="EMBL" id="AP023189">
    <property type="protein sequence ID" value="BCG25952.1"/>
    <property type="molecule type" value="Genomic_DNA"/>
</dbReference>
<dbReference type="InterPro" id="IPR049125">
    <property type="entry name" value="FAN1-like_WH"/>
</dbReference>
<feature type="domain" description="Fanconi-associated nuclease 1-like winged-helix" evidence="1">
    <location>
        <begin position="13"/>
        <end position="67"/>
    </location>
</feature>
<gene>
    <name evidence="2" type="ORF">TUM18999_41430</name>
</gene>
<sequence length="68" mass="7741">MIATMSVSLAPELYYLSNFRTALAWVAERYADLLADEERAFLDTFNTLPWPSQALLVRMISARAVIFV</sequence>
<evidence type="ECO:0000259" key="1">
    <source>
        <dbReference type="Pfam" id="PF21315"/>
    </source>
</evidence>
<name>A0A6J4E7Y1_9PSED</name>
<organism evidence="2 3">
    <name type="scientific">Pseudomonas tohonis</name>
    <dbReference type="NCBI Taxonomy" id="2725477"/>
    <lineage>
        <taxon>Bacteria</taxon>
        <taxon>Pseudomonadati</taxon>
        <taxon>Pseudomonadota</taxon>
        <taxon>Gammaproteobacteria</taxon>
        <taxon>Pseudomonadales</taxon>
        <taxon>Pseudomonadaceae</taxon>
        <taxon>Pseudomonas</taxon>
    </lineage>
</organism>
<proteinExistence type="predicted"/>